<feature type="transmembrane region" description="Helical" evidence="1">
    <location>
        <begin position="81"/>
        <end position="99"/>
    </location>
</feature>
<name>A0A2A7AAD9_9FIRM</name>
<gene>
    <name evidence="2" type="ORF">CGS56_05455</name>
</gene>
<dbReference type="EMBL" id="NMTW01000026">
    <property type="protein sequence ID" value="PDX76124.1"/>
    <property type="molecule type" value="Genomic_DNA"/>
</dbReference>
<dbReference type="RefSeq" id="WP_097785198.1">
    <property type="nucleotide sequence ID" value="NZ_NMTW01000026.1"/>
</dbReference>
<reference evidence="2 3" key="1">
    <citation type="journal article" date="2017" name="Front. Microbiol.">
        <title>New Insights into the Diversity of the Genus Faecalibacterium.</title>
        <authorList>
            <person name="Benevides L."/>
            <person name="Burman S."/>
            <person name="Martin R."/>
            <person name="Robert V."/>
            <person name="Thomas M."/>
            <person name="Miquel S."/>
            <person name="Chain F."/>
            <person name="Sokol H."/>
            <person name="Bermudez-Humaran L.G."/>
            <person name="Morrison M."/>
            <person name="Langella P."/>
            <person name="Azevedo V.A."/>
            <person name="Chatel J.M."/>
            <person name="Soares S."/>
        </authorList>
    </citation>
    <scope>NUCLEOTIDE SEQUENCE [LARGE SCALE GENOMIC DNA]</scope>
    <source>
        <strain evidence="2 3">CNCM I 4573</strain>
    </source>
</reference>
<dbReference type="AlphaFoldDB" id="A0A2A7AAD9"/>
<evidence type="ECO:0000313" key="3">
    <source>
        <dbReference type="Proteomes" id="UP000220157"/>
    </source>
</evidence>
<keyword evidence="1" id="KW-0472">Membrane</keyword>
<protein>
    <submittedName>
        <fullName evidence="2">Uncharacterized protein</fullName>
    </submittedName>
</protein>
<comment type="caution">
    <text evidence="2">The sequence shown here is derived from an EMBL/GenBank/DDBJ whole genome shotgun (WGS) entry which is preliminary data.</text>
</comment>
<organism evidence="2 3">
    <name type="scientific">Faecalibacterium prausnitzii</name>
    <dbReference type="NCBI Taxonomy" id="853"/>
    <lineage>
        <taxon>Bacteria</taxon>
        <taxon>Bacillati</taxon>
        <taxon>Bacillota</taxon>
        <taxon>Clostridia</taxon>
        <taxon>Eubacteriales</taxon>
        <taxon>Oscillospiraceae</taxon>
        <taxon>Faecalibacterium</taxon>
    </lineage>
</organism>
<sequence>MYKKHLMLAAFIFGVVFAFSFKFQVDYKKISEDATTLVSIAIAVYITVPSFMVGSPYADKLKRTVDPKRVGMSKLGTLRDYLRDSMFFSILTIVLRVLYKLELVSFGKYCNGKIDVDLLISSFSCAVFALNILFLWLIFKLILVTMMNAANYDNEGK</sequence>
<evidence type="ECO:0000256" key="1">
    <source>
        <dbReference type="SAM" id="Phobius"/>
    </source>
</evidence>
<keyword evidence="1" id="KW-0812">Transmembrane</keyword>
<proteinExistence type="predicted"/>
<accession>A0A2A7AAD9</accession>
<dbReference type="Proteomes" id="UP000220157">
    <property type="component" value="Unassembled WGS sequence"/>
</dbReference>
<feature type="transmembrane region" description="Helical" evidence="1">
    <location>
        <begin position="34"/>
        <end position="53"/>
    </location>
</feature>
<evidence type="ECO:0000313" key="2">
    <source>
        <dbReference type="EMBL" id="PDX76124.1"/>
    </source>
</evidence>
<feature type="transmembrane region" description="Helical" evidence="1">
    <location>
        <begin position="119"/>
        <end position="139"/>
    </location>
</feature>
<keyword evidence="1" id="KW-1133">Transmembrane helix</keyword>